<keyword evidence="1" id="KW-0812">Transmembrane</keyword>
<dbReference type="InterPro" id="IPR052413">
    <property type="entry name" value="SUR7_domain"/>
</dbReference>
<feature type="transmembrane region" description="Helical" evidence="1">
    <location>
        <begin position="7"/>
        <end position="27"/>
    </location>
</feature>
<sequence>MPDFKRIFPTVTVFIAFIITILCLFAGTQKNFLENVDLLTLYTPEGSTDSTAHDFYSVHIMSYCQGTLGAADPGAKVTRNVTECSHRKILFSFDPTQEWLEVSHGADLEWPRVISDDFHAFRMTTRSMAVLYSIGVGAMGAALLVKFWTAVAPRAGQGLFECGFMVLGTLTVNVASIIATVLAFEFVDLINAHGKGSNVSAKYGEKLLGMTWAAAGLLLVGSAACFVNVFVRRPAAPIEKALDDMEG</sequence>
<dbReference type="AlphaFoldDB" id="A0A9W4J850"/>
<name>A0A9W4J850_9EURO</name>
<evidence type="ECO:0008006" key="4">
    <source>
        <dbReference type="Google" id="ProtNLM"/>
    </source>
</evidence>
<evidence type="ECO:0000256" key="1">
    <source>
        <dbReference type="SAM" id="Phobius"/>
    </source>
</evidence>
<feature type="transmembrane region" description="Helical" evidence="1">
    <location>
        <begin position="164"/>
        <end position="187"/>
    </location>
</feature>
<dbReference type="GO" id="GO:0005886">
    <property type="term" value="C:plasma membrane"/>
    <property type="evidence" value="ECO:0007669"/>
    <property type="project" value="InterPro"/>
</dbReference>
<dbReference type="InterPro" id="IPR009571">
    <property type="entry name" value="SUR7/Rim9-like_fungi"/>
</dbReference>
<reference evidence="2" key="1">
    <citation type="submission" date="2021-07" db="EMBL/GenBank/DDBJ databases">
        <authorList>
            <person name="Branca A.L. A."/>
        </authorList>
    </citation>
    <scope>NUCLEOTIDE SEQUENCE</scope>
</reference>
<feature type="transmembrane region" description="Helical" evidence="1">
    <location>
        <begin position="207"/>
        <end position="231"/>
    </location>
</feature>
<dbReference type="Pfam" id="PF06687">
    <property type="entry name" value="SUR7"/>
    <property type="match status" value="1"/>
</dbReference>
<dbReference type="GO" id="GO:0051285">
    <property type="term" value="C:cell cortex of cell tip"/>
    <property type="evidence" value="ECO:0007669"/>
    <property type="project" value="TreeGrafter"/>
</dbReference>
<proteinExistence type="predicted"/>
<dbReference type="EMBL" id="CAJVPD010000230">
    <property type="protein sequence ID" value="CAG8375183.1"/>
    <property type="molecule type" value="Genomic_DNA"/>
</dbReference>
<evidence type="ECO:0000313" key="2">
    <source>
        <dbReference type="EMBL" id="CAG8375183.1"/>
    </source>
</evidence>
<keyword evidence="1" id="KW-0472">Membrane</keyword>
<dbReference type="OrthoDB" id="66144at2759"/>
<comment type="caution">
    <text evidence="2">The sequence shown here is derived from an EMBL/GenBank/DDBJ whole genome shotgun (WGS) entry which is preliminary data.</text>
</comment>
<protein>
    <recommendedName>
        <fullName evidence="4">Actin cortical patch SUR7/pH-response regulator PalI</fullName>
    </recommendedName>
</protein>
<dbReference type="PANTHER" id="PTHR28019:SF7">
    <property type="entry name" value="SUR7 PROTEIN"/>
    <property type="match status" value="1"/>
</dbReference>
<feature type="transmembrane region" description="Helical" evidence="1">
    <location>
        <begin position="129"/>
        <end position="152"/>
    </location>
</feature>
<keyword evidence="1" id="KW-1133">Transmembrane helix</keyword>
<accession>A0A9W4J850</accession>
<dbReference type="Proteomes" id="UP001152592">
    <property type="component" value="Unassembled WGS sequence"/>
</dbReference>
<dbReference type="PANTHER" id="PTHR28019">
    <property type="entry name" value="CELL MEMBRANE PROTEIN YLR413W-RELATED"/>
    <property type="match status" value="1"/>
</dbReference>
<dbReference type="GO" id="GO:0031505">
    <property type="term" value="P:fungal-type cell wall organization"/>
    <property type="evidence" value="ECO:0007669"/>
    <property type="project" value="TreeGrafter"/>
</dbReference>
<gene>
    <name evidence="2" type="ORF">PSALAMII_LOCUS5082</name>
</gene>
<evidence type="ECO:0000313" key="3">
    <source>
        <dbReference type="Proteomes" id="UP001152592"/>
    </source>
</evidence>
<organism evidence="2 3">
    <name type="scientific">Penicillium salamii</name>
    <dbReference type="NCBI Taxonomy" id="1612424"/>
    <lineage>
        <taxon>Eukaryota</taxon>
        <taxon>Fungi</taxon>
        <taxon>Dikarya</taxon>
        <taxon>Ascomycota</taxon>
        <taxon>Pezizomycotina</taxon>
        <taxon>Eurotiomycetes</taxon>
        <taxon>Eurotiomycetidae</taxon>
        <taxon>Eurotiales</taxon>
        <taxon>Aspergillaceae</taxon>
        <taxon>Penicillium</taxon>
    </lineage>
</organism>